<evidence type="ECO:0000313" key="3">
    <source>
        <dbReference type="Proteomes" id="UP000019248"/>
    </source>
</evidence>
<evidence type="ECO:0000259" key="1">
    <source>
        <dbReference type="Pfam" id="PF03272"/>
    </source>
</evidence>
<accession>W7D5K8</accession>
<dbReference type="EMBL" id="AODL01000028">
    <property type="protein sequence ID" value="EUJ43101.1"/>
    <property type="molecule type" value="Genomic_DNA"/>
</dbReference>
<protein>
    <submittedName>
        <fullName evidence="2">Putative enhancing factor (Viral)</fullName>
    </submittedName>
</protein>
<comment type="caution">
    <text evidence="2">The sequence shown here is derived from an EMBL/GenBank/DDBJ whole genome shotgun (WGS) entry which is preliminary data.</text>
</comment>
<organism evidence="2 3">
    <name type="scientific">Listeria riparia FSL S10-1204</name>
    <dbReference type="NCBI Taxonomy" id="1265816"/>
    <lineage>
        <taxon>Bacteria</taxon>
        <taxon>Bacillati</taxon>
        <taxon>Bacillota</taxon>
        <taxon>Bacilli</taxon>
        <taxon>Bacillales</taxon>
        <taxon>Listeriaceae</taxon>
        <taxon>Listeria</taxon>
    </lineage>
</organism>
<dbReference type="AlphaFoldDB" id="W7D5K8"/>
<dbReference type="Proteomes" id="UP000019248">
    <property type="component" value="Unassembled WGS sequence"/>
</dbReference>
<reference evidence="2 3" key="1">
    <citation type="journal article" date="2014" name="Int. J. Syst. Evol. Microbiol.">
        <title>Listeria floridensis sp. nov., Listeria aquatica sp. nov., Listeria cornellensis sp. nov., Listeria riparia sp. nov. and Listeria grandensis sp. nov., from agricultural and natural environments.</title>
        <authorList>
            <person name="den Bakker H.C."/>
            <person name="Warchocki S."/>
            <person name="Wright E.M."/>
            <person name="Allred A.F."/>
            <person name="Ahlstrom C."/>
            <person name="Manuel C.S."/>
            <person name="Stasiewicz M.J."/>
            <person name="Burrell A."/>
            <person name="Roof S."/>
            <person name="Strawn L."/>
            <person name="Fortes E.D."/>
            <person name="Nightingale K.K."/>
            <person name="Kephart D."/>
            <person name="Wiedmann M."/>
        </authorList>
    </citation>
    <scope>NUCLEOTIDE SEQUENCE [LARGE SCALE GENOMIC DNA]</scope>
    <source>
        <strain evidence="2 3">FSL S10-1204</strain>
    </source>
</reference>
<sequence length="138" mass="15437">MNNKSLSRFTKAKIYSENIDFVFKGLSDNQFATLQLDKVKNVMHVDIKATTPHYYFSTTYASIEVSDASGKVVYAKEFIGNATQKAETLDIPIKDGYTIKITHQEPGRLVVTDINTKENYSMASQNEYLVAANGLIAK</sequence>
<dbReference type="Pfam" id="PF03272">
    <property type="entry name" value="Mucin_bdg"/>
    <property type="match status" value="1"/>
</dbReference>
<keyword evidence="3" id="KW-1185">Reference proteome</keyword>
<dbReference type="RefSeq" id="WP_159101550.1">
    <property type="nucleotide sequence ID" value="NZ_AODL01000028.1"/>
</dbReference>
<dbReference type="InterPro" id="IPR004954">
    <property type="entry name" value="Mucin-bd"/>
</dbReference>
<evidence type="ECO:0000313" key="2">
    <source>
        <dbReference type="EMBL" id="EUJ43101.1"/>
    </source>
</evidence>
<feature type="domain" description="Putative mucin/carbohydrate-binding" evidence="1">
    <location>
        <begin position="23"/>
        <end position="135"/>
    </location>
</feature>
<name>W7D5K8_9LIST</name>
<dbReference type="OrthoDB" id="2392728at2"/>
<gene>
    <name evidence="2" type="ORF">PRIP_14193</name>
</gene>
<dbReference type="PATRIC" id="fig|1265816.5.peg.2806"/>
<proteinExistence type="predicted"/>